<dbReference type="PROSITE" id="PS51764">
    <property type="entry name" value="GH26"/>
    <property type="match status" value="1"/>
</dbReference>
<keyword evidence="2 3" id="KW-0326">Glycosidase</keyword>
<dbReference type="AlphaFoldDB" id="A0A8J3W3P9"/>
<evidence type="ECO:0000259" key="6">
    <source>
        <dbReference type="PROSITE" id="PS51764"/>
    </source>
</evidence>
<dbReference type="SUPFAM" id="SSF51445">
    <property type="entry name" value="(Trans)glycosidases"/>
    <property type="match status" value="1"/>
</dbReference>
<accession>A0A8J3W3P9</accession>
<gene>
    <name evidence="7" type="ORF">Plo01_09820</name>
</gene>
<dbReference type="InterPro" id="IPR022790">
    <property type="entry name" value="GH26_dom"/>
</dbReference>
<feature type="transmembrane region" description="Helical" evidence="5">
    <location>
        <begin position="7"/>
        <end position="24"/>
    </location>
</feature>
<keyword evidence="5" id="KW-0812">Transmembrane</keyword>
<dbReference type="Pfam" id="PF02156">
    <property type="entry name" value="Glyco_hydro_26"/>
    <property type="match status" value="1"/>
</dbReference>
<keyword evidence="5" id="KW-1133">Transmembrane helix</keyword>
<organism evidence="7 8">
    <name type="scientific">Planobispora longispora</name>
    <dbReference type="NCBI Taxonomy" id="28887"/>
    <lineage>
        <taxon>Bacteria</taxon>
        <taxon>Bacillati</taxon>
        <taxon>Actinomycetota</taxon>
        <taxon>Actinomycetes</taxon>
        <taxon>Streptosporangiales</taxon>
        <taxon>Streptosporangiaceae</taxon>
        <taxon>Planobispora</taxon>
    </lineage>
</organism>
<keyword evidence="8" id="KW-1185">Reference proteome</keyword>
<evidence type="ECO:0000256" key="2">
    <source>
        <dbReference type="ARBA" id="ARBA00023295"/>
    </source>
</evidence>
<evidence type="ECO:0000256" key="5">
    <source>
        <dbReference type="SAM" id="Phobius"/>
    </source>
</evidence>
<evidence type="ECO:0000313" key="8">
    <source>
        <dbReference type="Proteomes" id="UP000616724"/>
    </source>
</evidence>
<keyword evidence="1 3" id="KW-0378">Hydrolase</keyword>
<evidence type="ECO:0000256" key="1">
    <source>
        <dbReference type="ARBA" id="ARBA00022801"/>
    </source>
</evidence>
<evidence type="ECO:0000256" key="4">
    <source>
        <dbReference type="SAM" id="MobiDB-lite"/>
    </source>
</evidence>
<evidence type="ECO:0000313" key="7">
    <source>
        <dbReference type="EMBL" id="GIH74553.1"/>
    </source>
</evidence>
<dbReference type="EMBL" id="BOOH01000009">
    <property type="protein sequence ID" value="GIH74553.1"/>
    <property type="molecule type" value="Genomic_DNA"/>
</dbReference>
<protein>
    <recommendedName>
        <fullName evidence="6">GH26 domain-containing protein</fullName>
    </recommendedName>
</protein>
<name>A0A8J3W3P9_9ACTN</name>
<feature type="domain" description="GH26" evidence="6">
    <location>
        <begin position="1"/>
        <end position="324"/>
    </location>
</feature>
<dbReference type="InterPro" id="IPR017853">
    <property type="entry name" value="GH"/>
</dbReference>
<dbReference type="GO" id="GO:0004553">
    <property type="term" value="F:hydrolase activity, hydrolyzing O-glycosyl compounds"/>
    <property type="evidence" value="ECO:0007669"/>
    <property type="project" value="InterPro"/>
</dbReference>
<sequence>MKRRKVYAYGILTTFAISAVIWGLPSTAAESGRETPGRFAGAAPFGVFLASDERGVERLPLFEAWLDGRAVTVGRTYLPGENWRALEGPGFILDPWTRWRAARPERVLALNVPMLAPNEGDLPDASVATLLAAGADGAFDLVFRTLANRLVEGGAADTIIVLGWEMNGTTYSSRCAPDPEKWKAYWRRIVTTMRAVEGQGFRFDFTASRGPDAVPWPECYPGDDVVDIIGLDSYDQPPGDDFTDYVAQPYGLRHHADFAGAHGKPLSFPEWGLFRRGDRPEYVRSMLEWISAHDVAYHSISDYCPHGVWQCPENPESSRVFRQLLSRPAPPRPTPAPQAPPVPATASTSEPLSPSGTAPTSEAVSTPGTPGTPPEPSP</sequence>
<dbReference type="Proteomes" id="UP000616724">
    <property type="component" value="Unassembled WGS sequence"/>
</dbReference>
<feature type="region of interest" description="Disordered" evidence="4">
    <location>
        <begin position="326"/>
        <end position="378"/>
    </location>
</feature>
<evidence type="ECO:0000256" key="3">
    <source>
        <dbReference type="PROSITE-ProRule" id="PRU01100"/>
    </source>
</evidence>
<comment type="caution">
    <text evidence="7">The sequence shown here is derived from an EMBL/GenBank/DDBJ whole genome shotgun (WGS) entry which is preliminary data.</text>
</comment>
<dbReference type="Gene3D" id="3.20.20.80">
    <property type="entry name" value="Glycosidases"/>
    <property type="match status" value="1"/>
</dbReference>
<feature type="compositionally biased region" description="Pro residues" evidence="4">
    <location>
        <begin position="328"/>
        <end position="343"/>
    </location>
</feature>
<feature type="active site" description="Nucleophile" evidence="3">
    <location>
        <position position="270"/>
    </location>
</feature>
<comment type="similarity">
    <text evidence="3">Belongs to the glycosyl hydrolase 26 family.</text>
</comment>
<feature type="active site" description="Proton donor" evidence="3">
    <location>
        <position position="165"/>
    </location>
</feature>
<reference evidence="7 8" key="1">
    <citation type="submission" date="2021-01" db="EMBL/GenBank/DDBJ databases">
        <title>Whole genome shotgun sequence of Planobispora longispora NBRC 13918.</title>
        <authorList>
            <person name="Komaki H."/>
            <person name="Tamura T."/>
        </authorList>
    </citation>
    <scope>NUCLEOTIDE SEQUENCE [LARGE SCALE GENOMIC DNA]</scope>
    <source>
        <strain evidence="7 8">NBRC 13918</strain>
    </source>
</reference>
<feature type="compositionally biased region" description="Polar residues" evidence="4">
    <location>
        <begin position="352"/>
        <end position="364"/>
    </location>
</feature>
<keyword evidence="5" id="KW-0472">Membrane</keyword>
<proteinExistence type="inferred from homology"/>